<proteinExistence type="predicted"/>
<gene>
    <name evidence="1" type="ORF">DesU5LDRAFT_1438</name>
</gene>
<name>I2Q021_9BACT</name>
<protein>
    <submittedName>
        <fullName evidence="1">Uncharacterized protein</fullName>
    </submittedName>
</protein>
<evidence type="ECO:0000313" key="1">
    <source>
        <dbReference type="EMBL" id="EIG53127.1"/>
    </source>
</evidence>
<organism evidence="1">
    <name type="scientific">Desulfovibrio sp. U5L</name>
    <dbReference type="NCBI Taxonomy" id="596152"/>
    <lineage>
        <taxon>Bacteria</taxon>
        <taxon>Pseudomonadati</taxon>
        <taxon>Thermodesulfobacteriota</taxon>
        <taxon>Desulfovibrionia</taxon>
        <taxon>Desulfovibrionales</taxon>
        <taxon>Desulfovibrionaceae</taxon>
        <taxon>Desulfovibrio</taxon>
    </lineage>
</organism>
<dbReference type="AlphaFoldDB" id="I2Q021"/>
<dbReference type="HOGENOM" id="CLU_1755920_0_0_7"/>
<reference evidence="1" key="1">
    <citation type="submission" date="2011-11" db="EMBL/GenBank/DDBJ databases">
        <title>Improved High-Quality Draft sequence of Desulfovibrio sp. U5L.</title>
        <authorList>
            <consortium name="US DOE Joint Genome Institute"/>
            <person name="Lucas S."/>
            <person name="Han J."/>
            <person name="Lapidus A."/>
            <person name="Cheng J.-F."/>
            <person name="Goodwin L."/>
            <person name="Pitluck S."/>
            <person name="Peters L."/>
            <person name="Ovchinnikova G."/>
            <person name="Held B."/>
            <person name="Detter J.C."/>
            <person name="Han C."/>
            <person name="Tapia R."/>
            <person name="Land M."/>
            <person name="Hauser L."/>
            <person name="Kyrpides N."/>
            <person name="Ivanova N."/>
            <person name="Pagani I."/>
            <person name="Gabster J."/>
            <person name="Walker C."/>
            <person name="Stolyar S."/>
            <person name="Stahl D."/>
            <person name="Arkin A."/>
            <person name="Dehal P."/>
            <person name="Hazen T."/>
            <person name="Woyke T."/>
        </authorList>
    </citation>
    <scope>NUCLEOTIDE SEQUENCE [LARGE SCALE GENOMIC DNA]</scope>
    <source>
        <strain evidence="1">U5L</strain>
    </source>
</reference>
<sequence>MSTLGLSLALDSMAASQYEGLPFTSFLTIGGKVYGTTPDGLYLIEGDTDAGEGITWEVSGPMTDAGADEYKRARSATVSGPNTESAELAITFDSGQEPTVSDRRPGGRFMVGRDGAGRAVQFTVSGTGPVEMTGVSLDILVLGKKARG</sequence>
<dbReference type="STRING" id="596152.DesU5LDRAFT_1438"/>
<dbReference type="OrthoDB" id="6869119at2"/>
<accession>I2Q021</accession>
<dbReference type="EMBL" id="JH600068">
    <property type="protein sequence ID" value="EIG53127.1"/>
    <property type="molecule type" value="Genomic_DNA"/>
</dbReference>